<dbReference type="AlphaFoldDB" id="A0AAJ0A6P3"/>
<comment type="caution">
    <text evidence="1">The sequence shown here is derived from an EMBL/GenBank/DDBJ whole genome shotgun (WGS) entry which is preliminary data.</text>
</comment>
<accession>A0AAJ0A6P3</accession>
<keyword evidence="2" id="KW-1185">Reference proteome</keyword>
<proteinExistence type="predicted"/>
<protein>
    <submittedName>
        <fullName evidence="1">Uncharacterized protein</fullName>
    </submittedName>
</protein>
<organism evidence="1 2">
    <name type="scientific">Colletotrichum godetiae</name>
    <dbReference type="NCBI Taxonomy" id="1209918"/>
    <lineage>
        <taxon>Eukaryota</taxon>
        <taxon>Fungi</taxon>
        <taxon>Dikarya</taxon>
        <taxon>Ascomycota</taxon>
        <taxon>Pezizomycotina</taxon>
        <taxon>Sordariomycetes</taxon>
        <taxon>Hypocreomycetidae</taxon>
        <taxon>Glomerellales</taxon>
        <taxon>Glomerellaceae</taxon>
        <taxon>Colletotrichum</taxon>
        <taxon>Colletotrichum acutatum species complex</taxon>
    </lineage>
</organism>
<dbReference type="EMBL" id="JAHMHR010000114">
    <property type="protein sequence ID" value="KAK1656888.1"/>
    <property type="molecule type" value="Genomic_DNA"/>
</dbReference>
<name>A0AAJ0A6P3_9PEZI</name>
<dbReference type="GeneID" id="85457745"/>
<dbReference type="Proteomes" id="UP001224890">
    <property type="component" value="Unassembled WGS sequence"/>
</dbReference>
<dbReference type="RefSeq" id="XP_060421652.1">
    <property type="nucleotide sequence ID" value="XM_060573219.1"/>
</dbReference>
<reference evidence="1" key="1">
    <citation type="submission" date="2021-06" db="EMBL/GenBank/DDBJ databases">
        <title>Comparative genomics, transcriptomics and evolutionary studies reveal genomic signatures of adaptation to plant cell wall in hemibiotrophic fungi.</title>
        <authorList>
            <consortium name="DOE Joint Genome Institute"/>
            <person name="Baroncelli R."/>
            <person name="Diaz J.F."/>
            <person name="Benocci T."/>
            <person name="Peng M."/>
            <person name="Battaglia E."/>
            <person name="Haridas S."/>
            <person name="Andreopoulos W."/>
            <person name="Labutti K."/>
            <person name="Pangilinan J."/>
            <person name="Floch G.L."/>
            <person name="Makela M.R."/>
            <person name="Henrissat B."/>
            <person name="Grigoriev I.V."/>
            <person name="Crouch J.A."/>
            <person name="De Vries R.P."/>
            <person name="Sukno S.A."/>
            <person name="Thon M.R."/>
        </authorList>
    </citation>
    <scope>NUCLEOTIDE SEQUENCE</scope>
    <source>
        <strain evidence="1">CBS 193.32</strain>
    </source>
</reference>
<sequence length="184" mass="21369">MPRSAKEVLDYVMNIFFADNTWHETAAKLKANPIFFGSDLERLALGEDCHQLHLAAASMDWTGDIQYGAKLVDSLKRPRLDSSDGLLRHQRPGPRLTLNIQEDNDDVDEQTRVRAYGSLFCLKSDELTTCVLYYHKGQGFLEYFYILRHQLPWKKQYTIHLQYCFSPNSTKPLEWLVVEDVNIK</sequence>
<gene>
    <name evidence="1" type="ORF">BDP55DRAFT_639235</name>
</gene>
<evidence type="ECO:0000313" key="2">
    <source>
        <dbReference type="Proteomes" id="UP001224890"/>
    </source>
</evidence>
<evidence type="ECO:0000313" key="1">
    <source>
        <dbReference type="EMBL" id="KAK1656888.1"/>
    </source>
</evidence>